<evidence type="ECO:0000259" key="3">
    <source>
        <dbReference type="SMART" id="SM01174"/>
    </source>
</evidence>
<dbReference type="SMART" id="SM01174">
    <property type="entry name" value="DUF4205"/>
    <property type="match status" value="1"/>
</dbReference>
<keyword evidence="2" id="KW-0378">Hydrolase</keyword>
<dbReference type="GO" id="GO:0071108">
    <property type="term" value="P:protein K48-linked deubiquitination"/>
    <property type="evidence" value="ECO:0007669"/>
    <property type="project" value="InterPro"/>
</dbReference>
<evidence type="ECO:0000313" key="4">
    <source>
        <dbReference type="EMBL" id="CAF0766909.1"/>
    </source>
</evidence>
<gene>
    <name evidence="4" type="ORF">JYZ213_LOCUS3390</name>
</gene>
<comment type="caution">
    <text evidence="4">The sequence shown here is derived from an EMBL/GenBank/DDBJ whole genome shotgun (WGS) entry which is preliminary data.</text>
</comment>
<feature type="domain" description="Deubiquitinating enzyme MINDY-3/4 conserved" evidence="3">
    <location>
        <begin position="241"/>
        <end position="566"/>
    </location>
</feature>
<reference evidence="4" key="1">
    <citation type="submission" date="2021-02" db="EMBL/GenBank/DDBJ databases">
        <authorList>
            <person name="Nowell W R."/>
        </authorList>
    </citation>
    <scope>NUCLEOTIDE SEQUENCE</scope>
</reference>
<dbReference type="PANTHER" id="PTHR12473:SF18">
    <property type="entry name" value="INACTIVE UBIQUITIN CARBOXYL-TERMINAL HYDROLASE MINDY-4B"/>
    <property type="match status" value="1"/>
</dbReference>
<proteinExistence type="inferred from homology"/>
<evidence type="ECO:0000313" key="5">
    <source>
        <dbReference type="Proteomes" id="UP000663845"/>
    </source>
</evidence>
<name>A0A813QGZ1_9BILA</name>
<dbReference type="EC" id="3.4.19.12" evidence="2"/>
<evidence type="ECO:0000256" key="2">
    <source>
        <dbReference type="RuleBase" id="RU367088"/>
    </source>
</evidence>
<comment type="function">
    <text evidence="2">Hydrolase that can remove 'Lys-48'-linked conjugated ubiquitin from proteins.</text>
</comment>
<dbReference type="InterPro" id="IPR039785">
    <property type="entry name" value="MINY3/4"/>
</dbReference>
<dbReference type="GO" id="GO:0004843">
    <property type="term" value="F:cysteine-type deubiquitinase activity"/>
    <property type="evidence" value="ECO:0007669"/>
    <property type="project" value="UniProtKB-UniRule"/>
</dbReference>
<keyword evidence="2" id="KW-0788">Thiol protease</keyword>
<dbReference type="EMBL" id="CAJNOG010000018">
    <property type="protein sequence ID" value="CAF0766909.1"/>
    <property type="molecule type" value="Genomic_DNA"/>
</dbReference>
<dbReference type="Proteomes" id="UP000663845">
    <property type="component" value="Unassembled WGS sequence"/>
</dbReference>
<dbReference type="InterPro" id="IPR025257">
    <property type="entry name" value="MINDY-3/4_CD"/>
</dbReference>
<dbReference type="AlphaFoldDB" id="A0A813QGZ1"/>
<dbReference type="Pfam" id="PF13898">
    <property type="entry name" value="MINDY-3_4_CD"/>
    <property type="match status" value="2"/>
</dbReference>
<dbReference type="GO" id="GO:0006508">
    <property type="term" value="P:proteolysis"/>
    <property type="evidence" value="ECO:0007669"/>
    <property type="project" value="UniProtKB-KW"/>
</dbReference>
<comment type="similarity">
    <text evidence="1 2">Belongs to the MINDY deubiquitinase family. FAM188 subfamily.</text>
</comment>
<organism evidence="4 5">
    <name type="scientific">Adineta steineri</name>
    <dbReference type="NCBI Taxonomy" id="433720"/>
    <lineage>
        <taxon>Eukaryota</taxon>
        <taxon>Metazoa</taxon>
        <taxon>Spiralia</taxon>
        <taxon>Gnathifera</taxon>
        <taxon>Rotifera</taxon>
        <taxon>Eurotatoria</taxon>
        <taxon>Bdelloidea</taxon>
        <taxon>Adinetida</taxon>
        <taxon>Adinetidae</taxon>
        <taxon>Adineta</taxon>
    </lineage>
</organism>
<keyword evidence="2" id="KW-0645">Protease</keyword>
<protein>
    <recommendedName>
        <fullName evidence="2">Ubiquitin carboxyl-terminal hydrolase MINDY</fullName>
        <ecNumber evidence="2">3.4.19.12</ecNumber>
    </recommendedName>
</protein>
<accession>A0A813QGZ1</accession>
<dbReference type="GO" id="GO:1990380">
    <property type="term" value="F:K48-linked deubiquitinase activity"/>
    <property type="evidence" value="ECO:0007669"/>
    <property type="project" value="UniProtKB-UniRule"/>
</dbReference>
<dbReference type="PANTHER" id="PTHR12473">
    <property type="entry name" value="UBIQUITIN CARBOXYL-TERMINAL HYDROLASE MINDY-4-RELATED"/>
    <property type="match status" value="1"/>
</dbReference>
<comment type="catalytic activity">
    <reaction evidence="2">
        <text>Thiol-dependent hydrolysis of ester, thioester, amide, peptide and isopeptide bonds formed by the C-terminal Gly of ubiquitin (a 76-residue protein attached to proteins as an intracellular targeting signal).</text>
        <dbReference type="EC" id="3.4.19.12"/>
    </reaction>
</comment>
<sequence>MPTAGPNDMPTSEGQSTMYRITTENSDGEYSDQDLLSLVNYFEVSRAELKNRVDSLLAQPILKAKQVDTQAPKLFEGKQIILLNVLKDNRILDEYIKNYGNSRTLKLYSQGDPITLPIASTLRLLANNSTIHSFSEPWLSAKFSFRDYTNPLNYGLIADRTGARGVILSVQAFVIRHLLLKNLLSPNKHRSISVSIEARNEALVDAITEILCQAGERRGATVSVPYAGDECFSNYGVHYTLRLLANNSTIHSFSEPWLSAKFSFRDYTNPLNYGLVADRTGARGLILSVQAFVIRHLLLKNLLSPNKHRSISVSIEARNEALVDAITEILWQAGERRGATVSVPYAGDECFSNYGVHYVPDGITERLHMFEFVDIAKLRTFIIKCLPYFMKENGVIVFLYSLMLSRTLKKLIDDLDHTRLLGDRDESTIQMVTLALTGRALHYFHNGVIDVDSDGNLMEHPQYGVKDRCSVGFIYWSKHEDDGFYHKQETGSMLRTPKVPVWLVCLNRRYGIMFSTNINLLNNWIYENYFQLHIYTGLKKQEEPCLLSIDTREQYPASIYGNFFEDTDQFTPDFIQLLQTRWAGCKIENADEVLHDLMTYF</sequence>
<keyword evidence="2" id="KW-0833">Ubl conjugation pathway</keyword>
<evidence type="ECO:0000256" key="1">
    <source>
        <dbReference type="ARBA" id="ARBA00011074"/>
    </source>
</evidence>